<feature type="domain" description="DUF3856" evidence="1">
    <location>
        <begin position="2"/>
        <end position="144"/>
    </location>
</feature>
<comment type="caution">
    <text evidence="2">The sequence shown here is derived from an EMBL/GenBank/DDBJ whole genome shotgun (WGS) entry which is preliminary data.</text>
</comment>
<keyword evidence="3" id="KW-1185">Reference proteome</keyword>
<dbReference type="Gene3D" id="1.25.40.10">
    <property type="entry name" value="Tetratricopeptide repeat domain"/>
    <property type="match status" value="1"/>
</dbReference>
<gene>
    <name evidence="2" type="ORF">CferDRAFT_0024</name>
</gene>
<reference evidence="2 3" key="1">
    <citation type="submission" date="2006-07" db="EMBL/GenBank/DDBJ databases">
        <title>Annotation of the draft genome assembly of Chlorobium ferroxidans DSM 13031.</title>
        <authorList>
            <consortium name="US DOE Joint Genome Institute (JGI-ORNL)"/>
            <person name="Larimer F."/>
            <person name="Land M."/>
            <person name="Hauser L."/>
        </authorList>
    </citation>
    <scope>NUCLEOTIDE SEQUENCE [LARGE SCALE GENOMIC DNA]</scope>
    <source>
        <strain evidence="2 3">DSM 13031</strain>
    </source>
</reference>
<dbReference type="SUPFAM" id="SSF48452">
    <property type="entry name" value="TPR-like"/>
    <property type="match status" value="1"/>
</dbReference>
<dbReference type="InterPro" id="IPR024552">
    <property type="entry name" value="DUF3856"/>
</dbReference>
<dbReference type="InterPro" id="IPR011990">
    <property type="entry name" value="TPR-like_helical_dom_sf"/>
</dbReference>
<name>Q0YNZ0_9CHLB</name>
<protein>
    <recommendedName>
        <fullName evidence="1">DUF3856 domain-containing protein</fullName>
    </recommendedName>
</protein>
<sequence>MKPLQEVAMAYKALSDAERHYLDGAYEAAAESCRKAMEESGKIPDTEAFDHSGFEAFCHASLSAATGRLCRFEESLASADRALYYFNRRGELNQDDGKLWIKAVFSRAIALEGLGRSGEALGEFRKSGEMLAERKGEMPGRDELKQQIDSSIAKLQSSVPSKSKPGYKAWWEFWS</sequence>
<evidence type="ECO:0000313" key="2">
    <source>
        <dbReference type="EMBL" id="EAT58017.1"/>
    </source>
</evidence>
<reference evidence="2 3" key="2">
    <citation type="submission" date="2006-07" db="EMBL/GenBank/DDBJ databases">
        <title>Sequencing of the draft genome and assembly of Chlorobium ferroxidans DSM 13031.</title>
        <authorList>
            <consortium name="US DOE Joint Genome Institute (JGI-PGF)"/>
            <person name="Copeland A."/>
            <person name="Lucas S."/>
            <person name="Lapidus A."/>
            <person name="Barry K."/>
            <person name="Glavina del Rio T."/>
            <person name="Dalin E."/>
            <person name="Tice H."/>
            <person name="Bruce D."/>
            <person name="Pitluck S."/>
            <person name="Richardson P."/>
        </authorList>
    </citation>
    <scope>NUCLEOTIDE SEQUENCE [LARGE SCALE GENOMIC DNA]</scope>
    <source>
        <strain evidence="2 3">DSM 13031</strain>
    </source>
</reference>
<dbReference type="RefSeq" id="WP_006367395.1">
    <property type="nucleotide sequence ID" value="NZ_AASE01000042.1"/>
</dbReference>
<dbReference type="OrthoDB" id="594835at2"/>
<dbReference type="AlphaFoldDB" id="Q0YNZ0"/>
<organism evidence="2 3">
    <name type="scientific">Chlorobium ferrooxidans DSM 13031</name>
    <dbReference type="NCBI Taxonomy" id="377431"/>
    <lineage>
        <taxon>Bacteria</taxon>
        <taxon>Pseudomonadati</taxon>
        <taxon>Chlorobiota</taxon>
        <taxon>Chlorobiia</taxon>
        <taxon>Chlorobiales</taxon>
        <taxon>Chlorobiaceae</taxon>
        <taxon>Chlorobium/Pelodictyon group</taxon>
        <taxon>Chlorobium</taxon>
    </lineage>
</organism>
<accession>Q0YNZ0</accession>
<dbReference type="Proteomes" id="UP000004162">
    <property type="component" value="Unassembled WGS sequence"/>
</dbReference>
<evidence type="ECO:0000259" key="1">
    <source>
        <dbReference type="Pfam" id="PF12968"/>
    </source>
</evidence>
<proteinExistence type="predicted"/>
<evidence type="ECO:0000313" key="3">
    <source>
        <dbReference type="Proteomes" id="UP000004162"/>
    </source>
</evidence>
<dbReference type="EMBL" id="AASE01000042">
    <property type="protein sequence ID" value="EAT58017.1"/>
    <property type="molecule type" value="Genomic_DNA"/>
</dbReference>
<dbReference type="Pfam" id="PF12968">
    <property type="entry name" value="DUF3856"/>
    <property type="match status" value="1"/>
</dbReference>